<dbReference type="EMBL" id="CP061379">
    <property type="protein sequence ID" value="QPF89134.1"/>
    <property type="molecule type" value="Genomic_DNA"/>
</dbReference>
<feature type="region of interest" description="Disordered" evidence="1">
    <location>
        <begin position="58"/>
        <end position="80"/>
    </location>
</feature>
<evidence type="ECO:0000313" key="2">
    <source>
        <dbReference type="EMBL" id="QPF89134.1"/>
    </source>
</evidence>
<accession>A0A7S9D294</accession>
<organism evidence="2 3">
    <name type="scientific">Bradyrhizobium commune</name>
    <dbReference type="NCBI Taxonomy" id="83627"/>
    <lineage>
        <taxon>Bacteria</taxon>
        <taxon>Pseudomonadati</taxon>
        <taxon>Pseudomonadota</taxon>
        <taxon>Alphaproteobacteria</taxon>
        <taxon>Hyphomicrobiales</taxon>
        <taxon>Nitrobacteraceae</taxon>
        <taxon>Bradyrhizobium</taxon>
    </lineage>
</organism>
<reference evidence="2 3" key="1">
    <citation type="submission" date="2020-09" db="EMBL/GenBank/DDBJ databases">
        <title>Complete genomes of bradyrhizobia occurring on native shrubby legumes in Australia.</title>
        <authorList>
            <person name="Lafay B."/>
        </authorList>
    </citation>
    <scope>NUCLEOTIDE SEQUENCE [LARGE SCALE GENOMIC DNA]</scope>
    <source>
        <strain evidence="2 3">BDV5040</strain>
    </source>
</reference>
<sequence length="80" mass="8720">MNKRVGKSCRELDEISLPVRAGLGEHTMEMCLHRRLGEQRADSVEPAFAAVTDHGCQGQNMRGEASAQHLIGPESVYGAK</sequence>
<name>A0A7S9D294_9BRAD</name>
<dbReference type="KEGG" id="bcou:IC761_21740"/>
<protein>
    <submittedName>
        <fullName evidence="2">Uncharacterized protein</fullName>
    </submittedName>
</protein>
<gene>
    <name evidence="2" type="ORF">IC761_21740</name>
</gene>
<dbReference type="AlphaFoldDB" id="A0A7S9D294"/>
<evidence type="ECO:0000256" key="1">
    <source>
        <dbReference type="SAM" id="MobiDB-lite"/>
    </source>
</evidence>
<keyword evidence="3" id="KW-1185">Reference proteome</keyword>
<evidence type="ECO:0000313" key="3">
    <source>
        <dbReference type="Proteomes" id="UP000594621"/>
    </source>
</evidence>
<proteinExistence type="predicted"/>
<dbReference type="Proteomes" id="UP000594621">
    <property type="component" value="Chromosome"/>
</dbReference>